<dbReference type="Gene3D" id="3.40.1660.10">
    <property type="entry name" value="EreA-like (biosynthetic domain)"/>
    <property type="match status" value="1"/>
</dbReference>
<gene>
    <name evidence="2" type="ORF">JK363_21545</name>
</gene>
<sequence>MKRHLPILLMVALASLGALVTGAPAEAEPRRDEPALRALERAALPLRSTAPSGPTSDLRPLGRMVSDAKIVGLGEATHGSHEFFTMKHRVLRYLVRERGFRTFALEAPWSTGQRLDAYVLRGEGDPRRIMREEFQNSYREWNNREYLSLLTWMRNYNRAHPGDPVHFMGNDFGYSGAGIYDTVTDWVRDHEPALLPEFTELYRGLRPTVDVNTYMNSYLAKPLAERRQMAARTAKARQLLQRQRPDSREERDRFDWILQDATAIARTARGYAFDFGDPEQGRAAMRYRDRVMADNTVWWQRKTGDRILLSAHNAHIAYETYDPEHYPRMQGAFIRDRVGRDYVSIGFTFDRGAFNAEGGDGKYRRFTVGPAAPGSNEHTLDRVRHRDYLLDQRTVAPAARDWLATARPTRSIGTAYPQLSTFDIPLLPSHDVLIHLHRVTASGLLPD</sequence>
<evidence type="ECO:0000256" key="1">
    <source>
        <dbReference type="SAM" id="SignalP"/>
    </source>
</evidence>
<dbReference type="InterPro" id="IPR007815">
    <property type="entry name" value="Emycin_Estase"/>
</dbReference>
<accession>A0ABS1NGI6</accession>
<feature type="chain" id="PRO_5045756240" evidence="1">
    <location>
        <begin position="28"/>
        <end position="447"/>
    </location>
</feature>
<dbReference type="InterPro" id="IPR014622">
    <property type="entry name" value="UCP036794_erythomycin"/>
</dbReference>
<organism evidence="2 3">
    <name type="scientific">Streptomyces coffeae</name>
    <dbReference type="NCBI Taxonomy" id="621382"/>
    <lineage>
        <taxon>Bacteria</taxon>
        <taxon>Bacillati</taxon>
        <taxon>Actinomycetota</taxon>
        <taxon>Actinomycetes</taxon>
        <taxon>Kitasatosporales</taxon>
        <taxon>Streptomycetaceae</taxon>
        <taxon>Streptomyces</taxon>
    </lineage>
</organism>
<dbReference type="SUPFAM" id="SSF159501">
    <property type="entry name" value="EreA/ChaN-like"/>
    <property type="match status" value="1"/>
</dbReference>
<keyword evidence="1" id="KW-0732">Signal</keyword>
<dbReference type="EMBL" id="JAERRF010000012">
    <property type="protein sequence ID" value="MBL1099198.1"/>
    <property type="molecule type" value="Genomic_DNA"/>
</dbReference>
<feature type="signal peptide" evidence="1">
    <location>
        <begin position="1"/>
        <end position="27"/>
    </location>
</feature>
<name>A0ABS1NGI6_9ACTN</name>
<dbReference type="Pfam" id="PF05139">
    <property type="entry name" value="Erythro_esteras"/>
    <property type="match status" value="1"/>
</dbReference>
<dbReference type="PANTHER" id="PTHR31299">
    <property type="entry name" value="ESTERASE, PUTATIVE (AFU_ORTHOLOGUE AFUA_1G05850)-RELATED"/>
    <property type="match status" value="1"/>
</dbReference>
<keyword evidence="3" id="KW-1185">Reference proteome</keyword>
<comment type="caution">
    <text evidence="2">The sequence shown here is derived from an EMBL/GenBank/DDBJ whole genome shotgun (WGS) entry which is preliminary data.</text>
</comment>
<dbReference type="InterPro" id="IPR052036">
    <property type="entry name" value="Hydrolase/PRTase-associated"/>
</dbReference>
<evidence type="ECO:0000313" key="3">
    <source>
        <dbReference type="Proteomes" id="UP000634229"/>
    </source>
</evidence>
<proteinExistence type="predicted"/>
<evidence type="ECO:0000313" key="2">
    <source>
        <dbReference type="EMBL" id="MBL1099198.1"/>
    </source>
</evidence>
<dbReference type="Proteomes" id="UP000634229">
    <property type="component" value="Unassembled WGS sequence"/>
</dbReference>
<dbReference type="PANTHER" id="PTHR31299:SF0">
    <property type="entry name" value="ESTERASE, PUTATIVE (AFU_ORTHOLOGUE AFUA_1G05850)-RELATED"/>
    <property type="match status" value="1"/>
</dbReference>
<dbReference type="PIRSF" id="PIRSF036794">
    <property type="entry name" value="UCP_erythr_ester"/>
    <property type="match status" value="1"/>
</dbReference>
<dbReference type="RefSeq" id="WP_201876621.1">
    <property type="nucleotide sequence ID" value="NZ_JAERRF010000012.1"/>
</dbReference>
<dbReference type="Gene3D" id="3.30.1870.10">
    <property type="entry name" value="EreA-like, domain 2"/>
    <property type="match status" value="1"/>
</dbReference>
<protein>
    <submittedName>
        <fullName evidence="2">Erythromycin esterase family protein</fullName>
    </submittedName>
</protein>
<dbReference type="Gene3D" id="1.20.1440.30">
    <property type="entry name" value="Biosynthetic Protein domain"/>
    <property type="match status" value="1"/>
</dbReference>
<dbReference type="CDD" id="cd14728">
    <property type="entry name" value="Ere-like"/>
    <property type="match status" value="1"/>
</dbReference>
<reference evidence="2 3" key="1">
    <citation type="submission" date="2021-01" db="EMBL/GenBank/DDBJ databases">
        <title>WGS of actinomycetes isolated from Thailand.</title>
        <authorList>
            <person name="Thawai C."/>
        </authorList>
    </citation>
    <scope>NUCLEOTIDE SEQUENCE [LARGE SCALE GENOMIC DNA]</scope>
    <source>
        <strain evidence="2 3">CA1R205</strain>
    </source>
</reference>